<dbReference type="Proteomes" id="UP000799753">
    <property type="component" value="Unassembled WGS sequence"/>
</dbReference>
<dbReference type="OrthoDB" id="20872at2759"/>
<dbReference type="EMBL" id="MU006790">
    <property type="protein sequence ID" value="KAF2638390.1"/>
    <property type="molecule type" value="Genomic_DNA"/>
</dbReference>
<feature type="compositionally biased region" description="Basic and acidic residues" evidence="1">
    <location>
        <begin position="149"/>
        <end position="165"/>
    </location>
</feature>
<feature type="region of interest" description="Disordered" evidence="1">
    <location>
        <begin position="517"/>
        <end position="560"/>
    </location>
</feature>
<name>A0A6A6RSP8_9PLEO</name>
<evidence type="ECO:0000313" key="3">
    <source>
        <dbReference type="EMBL" id="KAF2638390.1"/>
    </source>
</evidence>
<dbReference type="AlphaFoldDB" id="A0A6A6RSP8"/>
<accession>A0A6A6RSP8</accession>
<dbReference type="Pfam" id="PF26082">
    <property type="entry name" value="zf-C2H2_AcuF"/>
    <property type="match status" value="1"/>
</dbReference>
<protein>
    <recommendedName>
        <fullName evidence="2">Oxidoreductase acuF-like C2H2 type zinc-finger domain-containing protein</fullName>
    </recommendedName>
</protein>
<reference evidence="3" key="1">
    <citation type="journal article" date="2020" name="Stud. Mycol.">
        <title>101 Dothideomycetes genomes: a test case for predicting lifestyles and emergence of pathogens.</title>
        <authorList>
            <person name="Haridas S."/>
            <person name="Albert R."/>
            <person name="Binder M."/>
            <person name="Bloem J."/>
            <person name="Labutti K."/>
            <person name="Salamov A."/>
            <person name="Andreopoulos B."/>
            <person name="Baker S."/>
            <person name="Barry K."/>
            <person name="Bills G."/>
            <person name="Bluhm B."/>
            <person name="Cannon C."/>
            <person name="Castanera R."/>
            <person name="Culley D."/>
            <person name="Daum C."/>
            <person name="Ezra D."/>
            <person name="Gonzalez J."/>
            <person name="Henrissat B."/>
            <person name="Kuo A."/>
            <person name="Liang C."/>
            <person name="Lipzen A."/>
            <person name="Lutzoni F."/>
            <person name="Magnuson J."/>
            <person name="Mondo S."/>
            <person name="Nolan M."/>
            <person name="Ohm R."/>
            <person name="Pangilinan J."/>
            <person name="Park H.-J."/>
            <person name="Ramirez L."/>
            <person name="Alfaro M."/>
            <person name="Sun H."/>
            <person name="Tritt A."/>
            <person name="Yoshinaga Y."/>
            <person name="Zwiers L.-H."/>
            <person name="Turgeon B."/>
            <person name="Goodwin S."/>
            <person name="Spatafora J."/>
            <person name="Crous P."/>
            <person name="Grigoriev I."/>
        </authorList>
    </citation>
    <scope>NUCLEOTIDE SEQUENCE</scope>
    <source>
        <strain evidence="3">CBS 473.64</strain>
    </source>
</reference>
<evidence type="ECO:0000259" key="2">
    <source>
        <dbReference type="Pfam" id="PF26082"/>
    </source>
</evidence>
<feature type="region of interest" description="Disordered" evidence="1">
    <location>
        <begin position="838"/>
        <end position="861"/>
    </location>
</feature>
<organism evidence="3 4">
    <name type="scientific">Massarina eburnea CBS 473.64</name>
    <dbReference type="NCBI Taxonomy" id="1395130"/>
    <lineage>
        <taxon>Eukaryota</taxon>
        <taxon>Fungi</taxon>
        <taxon>Dikarya</taxon>
        <taxon>Ascomycota</taxon>
        <taxon>Pezizomycotina</taxon>
        <taxon>Dothideomycetes</taxon>
        <taxon>Pleosporomycetidae</taxon>
        <taxon>Pleosporales</taxon>
        <taxon>Massarineae</taxon>
        <taxon>Massarinaceae</taxon>
        <taxon>Massarina</taxon>
    </lineage>
</organism>
<feature type="compositionally biased region" description="Low complexity" evidence="1">
    <location>
        <begin position="545"/>
        <end position="555"/>
    </location>
</feature>
<proteinExistence type="predicted"/>
<dbReference type="PANTHER" id="PTHR35391">
    <property type="entry name" value="C2H2-TYPE DOMAIN-CONTAINING PROTEIN-RELATED"/>
    <property type="match status" value="1"/>
</dbReference>
<feature type="region of interest" description="Disordered" evidence="1">
    <location>
        <begin position="103"/>
        <end position="177"/>
    </location>
</feature>
<feature type="compositionally biased region" description="Acidic residues" evidence="1">
    <location>
        <begin position="112"/>
        <end position="130"/>
    </location>
</feature>
<dbReference type="PANTHER" id="PTHR35391:SF7">
    <property type="entry name" value="C2H2-TYPE DOMAIN-CONTAINING PROTEIN"/>
    <property type="match status" value="1"/>
</dbReference>
<evidence type="ECO:0000256" key="1">
    <source>
        <dbReference type="SAM" id="MobiDB-lite"/>
    </source>
</evidence>
<keyword evidence="4" id="KW-1185">Reference proteome</keyword>
<feature type="region of interest" description="Disordered" evidence="1">
    <location>
        <begin position="792"/>
        <end position="811"/>
    </location>
</feature>
<feature type="compositionally biased region" description="Basic and acidic residues" evidence="1">
    <location>
        <begin position="531"/>
        <end position="543"/>
    </location>
</feature>
<dbReference type="InterPro" id="IPR058925">
    <property type="entry name" value="zf-C2H2_AcuF"/>
</dbReference>
<sequence length="861" mass="98308">MRYPISLHSSDTMSIFEHHERCAQKFLYLSELLSSPDTSRTAKENLDEEIDRYTLWAGNVGAQQPGNALSLDYRLREASFYRDKVVDLLSVLDRHLDKAIAAENRTSPQFDGDSESETEDDSLGVDEEDKMDGADSSTWDISDTDSETSIERRGSRGNDETRSDSDQEPGGDPNSLHAIRHTIDCLYQLPLRRPAAISRIREESEHELQYFEHFDILYVRDKFPQLAEFIAARLGKLITRRRQLLLYRKGHQEKLQKLTIGPKPAITQILGREMAKSVQEDIGEPTIRATSQKTRITAQTKATTANVEQITADYNRTPESRPATSVAASESTRQVRLNIPPRPALNPKVNNLGLHVERMERTRRSEFFECNYCRLLPTITSDLAWKRHVLSDLRPYVCTFTDCELSSHFFTDRDTWYAHETQDHRTELHCNTSEHRPFKDRNSFLEHMEAVHGTRLDLNHAKALHGMFQRPTRSIEGTCNLCMRHTKKLKLHVSRHLEQLALFAIPRTDYVADDEADDADSNVAHGSVDGSDEKQSSRSEDKNTSSSSRGGISDSPLDVTKQVDHVEVREDESTGEHAELIPDIDTFSWDFATEKFQTARLEQSKLPPIKNLASSASEHNRNYGHDPYIAKWVFGRKSYHTSWTDVKPVQGYSSLHQYYDPAVAVKPKVEIYSILKSLSSALLEEKIDQLVNFENALLEKSRPDLRWKIIAIETKWNNISGIFLPLRFRPPGLQKVMIILKTYNASLSKTSFAEPSNIDTMTEDERTASAINVLNELEQKYTEPEHSYESFFRPPELHPENQDPKPEKINPNEGVDVFEVIGAQNIFRGPRDTEEPIFFLMKPTPPASRSYSPEAPLDDAH</sequence>
<feature type="compositionally biased region" description="Basic and acidic residues" evidence="1">
    <location>
        <begin position="795"/>
        <end position="810"/>
    </location>
</feature>
<evidence type="ECO:0000313" key="4">
    <source>
        <dbReference type="Proteomes" id="UP000799753"/>
    </source>
</evidence>
<feature type="domain" description="Oxidoreductase acuF-like C2H2 type zinc-finger" evidence="2">
    <location>
        <begin position="366"/>
        <end position="393"/>
    </location>
</feature>
<gene>
    <name evidence="3" type="ORF">P280DRAFT_509120</name>
</gene>